<proteinExistence type="predicted"/>
<dbReference type="GO" id="GO:0016579">
    <property type="term" value="P:protein deubiquitination"/>
    <property type="evidence" value="ECO:0007669"/>
    <property type="project" value="TreeGrafter"/>
</dbReference>
<keyword evidence="3" id="KW-0833">Ubl conjugation pathway</keyword>
<dbReference type="Proteomes" id="UP000654075">
    <property type="component" value="Unassembled WGS sequence"/>
</dbReference>
<dbReference type="SUPFAM" id="SSF54001">
    <property type="entry name" value="Cysteine proteinases"/>
    <property type="match status" value="1"/>
</dbReference>
<protein>
    <recommendedName>
        <fullName evidence="3">Ubiquitin thioesterase OTU</fullName>
        <ecNumber evidence="3">3.4.19.12</ecNumber>
    </recommendedName>
</protein>
<dbReference type="GO" id="GO:0036503">
    <property type="term" value="P:ERAD pathway"/>
    <property type="evidence" value="ECO:0007669"/>
    <property type="project" value="TreeGrafter"/>
</dbReference>
<dbReference type="InterPro" id="IPR038765">
    <property type="entry name" value="Papain-like_cys_pep_sf"/>
</dbReference>
<dbReference type="GO" id="GO:0030968">
    <property type="term" value="P:endoplasmic reticulum unfolded protein response"/>
    <property type="evidence" value="ECO:0007669"/>
    <property type="project" value="TreeGrafter"/>
</dbReference>
<dbReference type="OrthoDB" id="426050at2759"/>
<name>A0A813H7I9_POLGL</name>
<evidence type="ECO:0000259" key="4">
    <source>
        <dbReference type="Pfam" id="PF08719"/>
    </source>
</evidence>
<dbReference type="InterPro" id="IPR012816">
    <property type="entry name" value="NADAR"/>
</dbReference>
<dbReference type="PANTHER" id="PTHR13312:SF0">
    <property type="entry name" value="UBIQUITIN THIOESTERASE OTU1"/>
    <property type="match status" value="1"/>
</dbReference>
<evidence type="ECO:0000256" key="1">
    <source>
        <dbReference type="ARBA" id="ARBA00000707"/>
    </source>
</evidence>
<evidence type="ECO:0000313" key="7">
    <source>
        <dbReference type="Proteomes" id="UP000654075"/>
    </source>
</evidence>
<dbReference type="EC" id="3.4.19.12" evidence="3"/>
<dbReference type="Proteomes" id="UP000626109">
    <property type="component" value="Unassembled WGS sequence"/>
</dbReference>
<dbReference type="PANTHER" id="PTHR13312">
    <property type="entry name" value="HIV-INDUCED PROTEIN-7-LIKE PROTEASE"/>
    <property type="match status" value="1"/>
</dbReference>
<accession>A0A813H7I9</accession>
<keyword evidence="3" id="KW-0963">Cytoplasm</keyword>
<organism evidence="5 7">
    <name type="scientific">Polarella glacialis</name>
    <name type="common">Dinoflagellate</name>
    <dbReference type="NCBI Taxonomy" id="89957"/>
    <lineage>
        <taxon>Eukaryota</taxon>
        <taxon>Sar</taxon>
        <taxon>Alveolata</taxon>
        <taxon>Dinophyceae</taxon>
        <taxon>Suessiales</taxon>
        <taxon>Suessiaceae</taxon>
        <taxon>Polarella</taxon>
    </lineage>
</organism>
<keyword evidence="7" id="KW-1185">Reference proteome</keyword>
<comment type="function">
    <text evidence="3">Hydrolase that can remove conjugated ubiquitin from proteins and may therefore play an important regulatory role at the level of protein turnover by preventing degradation.</text>
</comment>
<dbReference type="EMBL" id="CAJNNV010030809">
    <property type="protein sequence ID" value="CAE8633570.1"/>
    <property type="molecule type" value="Genomic_DNA"/>
</dbReference>
<evidence type="ECO:0000256" key="3">
    <source>
        <dbReference type="RuleBase" id="RU367104"/>
    </source>
</evidence>
<evidence type="ECO:0000256" key="2">
    <source>
        <dbReference type="ARBA" id="ARBA00022801"/>
    </source>
</evidence>
<sequence length="390" mass="42112">MSVLQPVRRHVPNDHSCLFWALAYLGEGGDCGRAKAQELREVCAQEALKDPDPATRALLLGFDSVELYATWIRNEFHWGGENEVLVLAKHYGLEVAVVCCESLQVLCYGSDHPGCTARVYLLYTGQHYDPIVFGPDASVPVDHEQKRLSKGDTSLDSGATDLARQHNVEAARKASQRRAKKIKCGGCGTLLSDAEAFATHCGEVEHDDDFAYECEEVEVVVEGDEALPEGTLDLNSDNVQTFTNTGVDPLSNAFPAPVTIGGVSFPSLEHYWQATPFLGVSDDVAKRIASAKSVDEAVMIAGGAGPAAQRPDWRDRRWELLLEGLVAKGQQCPAFSQALQQTGEKTLVCLDADPWGGMQAPGGIPTGQNNVGKALMELRSSQLKAAHPTP</sequence>
<dbReference type="InterPro" id="IPR037238">
    <property type="entry name" value="YbiA-like_sf"/>
</dbReference>
<dbReference type="CDD" id="cd22745">
    <property type="entry name" value="OTU_OTU1"/>
    <property type="match status" value="1"/>
</dbReference>
<dbReference type="Gene3D" id="3.90.70.80">
    <property type="match status" value="1"/>
</dbReference>
<dbReference type="EMBL" id="CAJNNW010026178">
    <property type="protein sequence ID" value="CAE8683281.1"/>
    <property type="molecule type" value="Genomic_DNA"/>
</dbReference>
<dbReference type="GO" id="GO:0005829">
    <property type="term" value="C:cytosol"/>
    <property type="evidence" value="ECO:0007669"/>
    <property type="project" value="TreeGrafter"/>
</dbReference>
<dbReference type="Pfam" id="PF08719">
    <property type="entry name" value="NADAR"/>
    <property type="match status" value="1"/>
</dbReference>
<evidence type="ECO:0000313" key="6">
    <source>
        <dbReference type="EMBL" id="CAE8683281.1"/>
    </source>
</evidence>
<dbReference type="OMA" id="ACSARIY"/>
<comment type="caution">
    <text evidence="5">The sequence shown here is derived from an EMBL/GenBank/DDBJ whole genome shotgun (WGS) entry which is preliminary data.</text>
</comment>
<reference evidence="5" key="1">
    <citation type="submission" date="2021-02" db="EMBL/GenBank/DDBJ databases">
        <authorList>
            <person name="Dougan E. K."/>
            <person name="Rhodes N."/>
            <person name="Thang M."/>
            <person name="Chan C."/>
        </authorList>
    </citation>
    <scope>NUCLEOTIDE SEQUENCE</scope>
</reference>
<dbReference type="Gene3D" id="1.10.357.40">
    <property type="entry name" value="YbiA-like"/>
    <property type="match status" value="1"/>
</dbReference>
<keyword evidence="2 3" id="KW-0378">Hydrolase</keyword>
<gene>
    <name evidence="5" type="ORF">PGLA1383_LOCUS49436</name>
    <name evidence="6" type="ORF">PGLA2088_LOCUS23375</name>
</gene>
<keyword evidence="3" id="KW-0788">Thiol protease</keyword>
<dbReference type="GO" id="GO:0004843">
    <property type="term" value="F:cysteine-type deubiquitinase activity"/>
    <property type="evidence" value="ECO:0007669"/>
    <property type="project" value="UniProtKB-UniRule"/>
</dbReference>
<comment type="subcellular location">
    <subcellularLocation>
        <location evidence="3">Cytoplasm</location>
    </subcellularLocation>
</comment>
<dbReference type="CDD" id="cd15457">
    <property type="entry name" value="NADAR"/>
    <property type="match status" value="1"/>
</dbReference>
<keyword evidence="3" id="KW-0645">Protease</keyword>
<dbReference type="AlphaFoldDB" id="A0A813H7I9"/>
<dbReference type="GO" id="GO:0005634">
    <property type="term" value="C:nucleus"/>
    <property type="evidence" value="ECO:0007669"/>
    <property type="project" value="TreeGrafter"/>
</dbReference>
<dbReference type="SUPFAM" id="SSF143990">
    <property type="entry name" value="YbiA-like"/>
    <property type="match status" value="1"/>
</dbReference>
<evidence type="ECO:0000313" key="5">
    <source>
        <dbReference type="EMBL" id="CAE8633570.1"/>
    </source>
</evidence>
<comment type="catalytic activity">
    <reaction evidence="1 3">
        <text>Thiol-dependent hydrolysis of ester, thioester, amide, peptide and isopeptide bonds formed by the C-terminal Gly of ubiquitin (a 76-residue protein attached to proteins as an intracellular targeting signal).</text>
        <dbReference type="EC" id="3.4.19.12"/>
    </reaction>
</comment>
<feature type="domain" description="NADAR" evidence="4">
    <location>
        <begin position="252"/>
        <end position="380"/>
    </location>
</feature>